<dbReference type="AlphaFoldDB" id="A0A0C3DRD8"/>
<feature type="compositionally biased region" description="Low complexity" evidence="1">
    <location>
        <begin position="100"/>
        <end position="115"/>
    </location>
</feature>
<feature type="region of interest" description="Disordered" evidence="1">
    <location>
        <begin position="84"/>
        <end position="117"/>
    </location>
</feature>
<dbReference type="InParanoid" id="A0A0C3DRD8"/>
<accession>A0A0C3DRD8</accession>
<dbReference type="Proteomes" id="UP000053989">
    <property type="component" value="Unassembled WGS sequence"/>
</dbReference>
<proteinExistence type="predicted"/>
<evidence type="ECO:0000313" key="3">
    <source>
        <dbReference type="Proteomes" id="UP000053989"/>
    </source>
</evidence>
<feature type="compositionally biased region" description="Low complexity" evidence="1">
    <location>
        <begin position="160"/>
        <end position="175"/>
    </location>
</feature>
<name>A0A0C3DRD8_9AGAM</name>
<evidence type="ECO:0000313" key="2">
    <source>
        <dbReference type="EMBL" id="KIM58784.1"/>
    </source>
</evidence>
<reference evidence="3" key="2">
    <citation type="submission" date="2015-01" db="EMBL/GenBank/DDBJ databases">
        <title>Evolutionary Origins and Diversification of the Mycorrhizal Mutualists.</title>
        <authorList>
            <consortium name="DOE Joint Genome Institute"/>
            <consortium name="Mycorrhizal Genomics Consortium"/>
            <person name="Kohler A."/>
            <person name="Kuo A."/>
            <person name="Nagy L.G."/>
            <person name="Floudas D."/>
            <person name="Copeland A."/>
            <person name="Barry K.W."/>
            <person name="Cichocki N."/>
            <person name="Veneault-Fourrey C."/>
            <person name="LaButti K."/>
            <person name="Lindquist E.A."/>
            <person name="Lipzen A."/>
            <person name="Lundell T."/>
            <person name="Morin E."/>
            <person name="Murat C."/>
            <person name="Riley R."/>
            <person name="Ohm R."/>
            <person name="Sun H."/>
            <person name="Tunlid A."/>
            <person name="Henrissat B."/>
            <person name="Grigoriev I.V."/>
            <person name="Hibbett D.S."/>
            <person name="Martin F."/>
        </authorList>
    </citation>
    <scope>NUCLEOTIDE SEQUENCE [LARGE SCALE GENOMIC DNA]</scope>
    <source>
        <strain evidence="3">Foug A</strain>
    </source>
</reference>
<dbReference type="HOGENOM" id="CLU_1533465_0_0_1"/>
<keyword evidence="3" id="KW-1185">Reference proteome</keyword>
<dbReference type="EMBL" id="KN822081">
    <property type="protein sequence ID" value="KIM58784.1"/>
    <property type="molecule type" value="Genomic_DNA"/>
</dbReference>
<protein>
    <submittedName>
        <fullName evidence="2">Uncharacterized protein</fullName>
    </submittedName>
</protein>
<reference evidence="2 3" key="1">
    <citation type="submission" date="2014-04" db="EMBL/GenBank/DDBJ databases">
        <authorList>
            <consortium name="DOE Joint Genome Institute"/>
            <person name="Kuo A."/>
            <person name="Kohler A."/>
            <person name="Nagy L.G."/>
            <person name="Floudas D."/>
            <person name="Copeland A."/>
            <person name="Barry K.W."/>
            <person name="Cichocki N."/>
            <person name="Veneault-Fourrey C."/>
            <person name="LaButti K."/>
            <person name="Lindquist E.A."/>
            <person name="Lipzen A."/>
            <person name="Lundell T."/>
            <person name="Morin E."/>
            <person name="Murat C."/>
            <person name="Sun H."/>
            <person name="Tunlid A."/>
            <person name="Henrissat B."/>
            <person name="Grigoriev I.V."/>
            <person name="Hibbett D.S."/>
            <person name="Martin F."/>
            <person name="Nordberg H.P."/>
            <person name="Cantor M.N."/>
            <person name="Hua S.X."/>
        </authorList>
    </citation>
    <scope>NUCLEOTIDE SEQUENCE [LARGE SCALE GENOMIC DNA]</scope>
    <source>
        <strain evidence="2 3">Foug A</strain>
    </source>
</reference>
<sequence length="175" mass="19169">MDKNFYSPIPPLYVPCTLHHHPPPLRHPPSQWHQSVAIKRATVFLPTFSAVIQFAPVTCDCYLMDKNYYGYPSPSSVLEACQDSTKERKDYGPIPPPLRATHSTSSPASSASPPSQWHQPVAVKRVTVFLPAFSAVIQFASVTLDERAQKDYGLTPPLRATHSTSSPASSASPPS</sequence>
<feature type="region of interest" description="Disordered" evidence="1">
    <location>
        <begin position="153"/>
        <end position="175"/>
    </location>
</feature>
<gene>
    <name evidence="2" type="ORF">SCLCIDRAFT_27786</name>
</gene>
<organism evidence="2 3">
    <name type="scientific">Scleroderma citrinum Foug A</name>
    <dbReference type="NCBI Taxonomy" id="1036808"/>
    <lineage>
        <taxon>Eukaryota</taxon>
        <taxon>Fungi</taxon>
        <taxon>Dikarya</taxon>
        <taxon>Basidiomycota</taxon>
        <taxon>Agaricomycotina</taxon>
        <taxon>Agaricomycetes</taxon>
        <taxon>Agaricomycetidae</taxon>
        <taxon>Boletales</taxon>
        <taxon>Sclerodermatineae</taxon>
        <taxon>Sclerodermataceae</taxon>
        <taxon>Scleroderma</taxon>
    </lineage>
</organism>
<evidence type="ECO:0000256" key="1">
    <source>
        <dbReference type="SAM" id="MobiDB-lite"/>
    </source>
</evidence>